<proteinExistence type="predicted"/>
<comment type="caution">
    <text evidence="2">The sequence shown here is derived from an EMBL/GenBank/DDBJ whole genome shotgun (WGS) entry which is preliminary data.</text>
</comment>
<keyword evidence="3" id="KW-1185">Reference proteome</keyword>
<organism evidence="2 3">
    <name type="scientific">Pontibacillus salicampi</name>
    <dbReference type="NCBI Taxonomy" id="1449801"/>
    <lineage>
        <taxon>Bacteria</taxon>
        <taxon>Bacillati</taxon>
        <taxon>Bacillota</taxon>
        <taxon>Bacilli</taxon>
        <taxon>Bacillales</taxon>
        <taxon>Bacillaceae</taxon>
        <taxon>Pontibacillus</taxon>
    </lineage>
</organism>
<name>A0ABV6LMW5_9BACI</name>
<feature type="compositionally biased region" description="Basic and acidic residues" evidence="1">
    <location>
        <begin position="515"/>
        <end position="532"/>
    </location>
</feature>
<feature type="compositionally biased region" description="Basic and acidic residues" evidence="1">
    <location>
        <begin position="487"/>
        <end position="499"/>
    </location>
</feature>
<sequence length="646" mass="74013">MKLNVNNYDKWKFSSIPNIEESNFNKILERFYNMGINGLTRENAQNSLDGRLPGYESPVILTIKTGSIKKSNIPGINEVIERIKCLEGRNGYTKETIQHMLNKINQEEVRYISFEDSNTRGLTGARNGQSGSKRDTWGIYAYSKGVHFEEEDSSLETSRGGSHGVGKIASNAASDLHLMYFANCDENGDKHLGGTVQLIEHLYKDQCYRSTGYFTDIKLEGNKSKFYPYKNNFDQVFEKNTRGLKIIIPYFREEYDNESEIIRSICDSFFLSILEGKLKVIVNEKEVTNDTILNYIKDPKYYVQDITEAKKVFTPLYVDTYLNETPEVIKVSDGVEDYHFNLYFYYDEQIPKGRVAIVRTIGMKIEDFKIEGKATKPFNAVLIGSSAEDKYLKLLENESHTKLSPNDIKDPNQKKRAKKFMSNLSREISKIIEEAIKKNNPTDGQMNTADILYVLETQFKKDLSDTLGTVMINDGKKSLVKTSSDMPIKEKRDRKDSKQGTKKNPGQSKKKRDPLKRQKSQDSDKHTEKQERLSTIYSAHPDMVERLIVGNKEMVKFDFTKSEHINNDTYCNISLAVIDGMGVEYPNEFNIQDNYKYIIDLNSGGNCTSNQNVINNVQITQGVAQLELNLKESLNKSLKFVYYVEV</sequence>
<dbReference type="RefSeq" id="WP_377346739.1">
    <property type="nucleotide sequence ID" value="NZ_JBHLTP010000005.1"/>
</dbReference>
<feature type="region of interest" description="Disordered" evidence="1">
    <location>
        <begin position="481"/>
        <end position="536"/>
    </location>
</feature>
<gene>
    <name evidence="2" type="ORF">ACFFGV_08645</name>
</gene>
<evidence type="ECO:0000313" key="3">
    <source>
        <dbReference type="Proteomes" id="UP001589836"/>
    </source>
</evidence>
<protein>
    <submittedName>
        <fullName evidence="2">Uncharacterized protein</fullName>
    </submittedName>
</protein>
<accession>A0ABV6LMW5</accession>
<reference evidence="2 3" key="1">
    <citation type="submission" date="2024-09" db="EMBL/GenBank/DDBJ databases">
        <authorList>
            <person name="Sun Q."/>
            <person name="Mori K."/>
        </authorList>
    </citation>
    <scope>NUCLEOTIDE SEQUENCE [LARGE SCALE GENOMIC DNA]</scope>
    <source>
        <strain evidence="2 3">NCAIM B.02529</strain>
    </source>
</reference>
<evidence type="ECO:0000256" key="1">
    <source>
        <dbReference type="SAM" id="MobiDB-lite"/>
    </source>
</evidence>
<evidence type="ECO:0000313" key="2">
    <source>
        <dbReference type="EMBL" id="MFC0523652.1"/>
    </source>
</evidence>
<dbReference type="Proteomes" id="UP001589836">
    <property type="component" value="Unassembled WGS sequence"/>
</dbReference>
<dbReference type="EMBL" id="JBHLTP010000005">
    <property type="protein sequence ID" value="MFC0523652.1"/>
    <property type="molecule type" value="Genomic_DNA"/>
</dbReference>